<accession>A0A1X7BYZ7</accession>
<dbReference type="EMBL" id="LT838811">
    <property type="protein sequence ID" value="SMD28990.1"/>
    <property type="molecule type" value="Genomic_DNA"/>
</dbReference>
<evidence type="ECO:0000259" key="1">
    <source>
        <dbReference type="Pfam" id="PF00535"/>
    </source>
</evidence>
<name>A0A1X7BYZ7_9FLAO</name>
<gene>
    <name evidence="2" type="ORF">CCAN9_740030</name>
</gene>
<protein>
    <recommendedName>
        <fullName evidence="1">Glycosyltransferase 2-like domain-containing protein</fullName>
    </recommendedName>
</protein>
<reference evidence="2" key="1">
    <citation type="submission" date="2017-04" db="EMBL/GenBank/DDBJ databases">
        <title>Identification of virulent Capnocytophaga canimorsus isolates by capsular typing.</title>
        <authorList>
            <person name="Hess E.H."/>
            <person name="Renzi F.R."/>
            <person name="Koudad D.K."/>
            <person name="Dol M.D."/>
            <person name="Cornelis G.R.C."/>
        </authorList>
    </citation>
    <scope>NUCLEOTIDE SEQUENCE</scope>
    <source>
        <strain evidence="2">CC9</strain>
    </source>
</reference>
<dbReference type="PANTHER" id="PTHR22916">
    <property type="entry name" value="GLYCOSYLTRANSFERASE"/>
    <property type="match status" value="1"/>
</dbReference>
<reference evidence="2" key="2">
    <citation type="submission" date="2017-04" db="EMBL/GenBank/DDBJ databases">
        <authorList>
            <person name="Afonso C.L."/>
            <person name="Miller P.J."/>
            <person name="Scott M.A."/>
            <person name="Spackman E."/>
            <person name="Goraichik I."/>
            <person name="Dimitrov K.M."/>
            <person name="Suarez D.L."/>
            <person name="Swayne D.E."/>
        </authorList>
    </citation>
    <scope>NUCLEOTIDE SEQUENCE</scope>
    <source>
        <strain evidence="2">CC9</strain>
    </source>
</reference>
<dbReference type="GO" id="GO:0016758">
    <property type="term" value="F:hexosyltransferase activity"/>
    <property type="evidence" value="ECO:0007669"/>
    <property type="project" value="UniProtKB-ARBA"/>
</dbReference>
<dbReference type="CDD" id="cd00761">
    <property type="entry name" value="Glyco_tranf_GTA_type"/>
    <property type="match status" value="1"/>
</dbReference>
<dbReference type="PANTHER" id="PTHR22916:SF3">
    <property type="entry name" value="UDP-GLCNAC:BETAGAL BETA-1,3-N-ACETYLGLUCOSAMINYLTRANSFERASE-LIKE PROTEIN 1"/>
    <property type="match status" value="1"/>
</dbReference>
<organism evidence="2">
    <name type="scientific">Capnocytophaga canimorsus</name>
    <dbReference type="NCBI Taxonomy" id="28188"/>
    <lineage>
        <taxon>Bacteria</taxon>
        <taxon>Pseudomonadati</taxon>
        <taxon>Bacteroidota</taxon>
        <taxon>Flavobacteriia</taxon>
        <taxon>Flavobacteriales</taxon>
        <taxon>Flavobacteriaceae</taxon>
        <taxon>Capnocytophaga</taxon>
    </lineage>
</organism>
<feature type="domain" description="Glycosyltransferase 2-like" evidence="1">
    <location>
        <begin position="7"/>
        <end position="137"/>
    </location>
</feature>
<proteinExistence type="predicted"/>
<dbReference type="AlphaFoldDB" id="A0A1X7BYZ7"/>
<dbReference type="InterPro" id="IPR029044">
    <property type="entry name" value="Nucleotide-diphossugar_trans"/>
</dbReference>
<dbReference type="Gene3D" id="3.90.550.10">
    <property type="entry name" value="Spore Coat Polysaccharide Biosynthesis Protein SpsA, Chain A"/>
    <property type="match status" value="1"/>
</dbReference>
<dbReference type="Pfam" id="PF00535">
    <property type="entry name" value="Glycos_transf_2"/>
    <property type="match status" value="1"/>
</dbReference>
<dbReference type="RefSeq" id="WP_126321645.1">
    <property type="nucleotide sequence ID" value="NZ_JBIUQH010000011.1"/>
</dbReference>
<evidence type="ECO:0000313" key="2">
    <source>
        <dbReference type="EMBL" id="SMD28990.1"/>
    </source>
</evidence>
<dbReference type="InterPro" id="IPR001173">
    <property type="entry name" value="Glyco_trans_2-like"/>
</dbReference>
<sequence length="338" mass="39830">MNNILFSICIPSYNRPQELLHLLESIDYSQKQNFEIVICEDKSPKREEIREVVQKFKSKSRYEVVYVENEINLGYDKNLKALINIAQGNFIIFMGDDDTFIPNTLDKFALYLKDRLDYGYILRAYQNVYQNGSVEKFQYFSADKDFSPSNDTYISLFDKSVFISGFTINRKYAKDFETSQFDGSLLYQLYLLAEVTRRYPSGYFHSPITQAVEGGTPFFGSSEIEKDLYTPGSITVQNSLNFMNWYLKIINHISEKYRDNTSEIITLNMSKYSYPVLAIQRNKGRKIFKKYAYELKKMGYGKSFYFYIYYWSLYILGKNMSDFVIRTIKKIIGRRPNL</sequence>
<dbReference type="SUPFAM" id="SSF53448">
    <property type="entry name" value="Nucleotide-diphospho-sugar transferases"/>
    <property type="match status" value="1"/>
</dbReference>